<dbReference type="VEuPathDB" id="FungiDB:MAPG_06759"/>
<feature type="transmembrane region" description="Helical" evidence="2">
    <location>
        <begin position="76"/>
        <end position="98"/>
    </location>
</feature>
<dbReference type="EnsemblFungi" id="MAPG_06759T0">
    <property type="protein sequence ID" value="MAPG_06759T0"/>
    <property type="gene ID" value="MAPG_06759"/>
</dbReference>
<evidence type="ECO:0000313" key="5">
    <source>
        <dbReference type="Proteomes" id="UP000011715"/>
    </source>
</evidence>
<keyword evidence="5" id="KW-1185">Reference proteome</keyword>
<gene>
    <name evidence="3" type="ORF">MAPG_06759</name>
</gene>
<dbReference type="EMBL" id="ADBL01001634">
    <property type="status" value="NOT_ANNOTATED_CDS"/>
    <property type="molecule type" value="Genomic_DNA"/>
</dbReference>
<keyword evidence="2" id="KW-0812">Transmembrane</keyword>
<evidence type="ECO:0000256" key="1">
    <source>
        <dbReference type="SAM" id="MobiDB-lite"/>
    </source>
</evidence>
<dbReference type="AlphaFoldDB" id="A0A0C4E2W7"/>
<feature type="region of interest" description="Disordered" evidence="1">
    <location>
        <begin position="158"/>
        <end position="183"/>
    </location>
</feature>
<dbReference type="OrthoDB" id="2796277at2759"/>
<keyword evidence="2" id="KW-1133">Transmembrane helix</keyword>
<evidence type="ECO:0000313" key="3">
    <source>
        <dbReference type="EMBL" id="KLU87766.1"/>
    </source>
</evidence>
<reference evidence="4" key="5">
    <citation type="submission" date="2015-06" db="UniProtKB">
        <authorList>
            <consortium name="EnsemblFungi"/>
        </authorList>
    </citation>
    <scope>IDENTIFICATION</scope>
    <source>
        <strain evidence="4">ATCC 64411</strain>
    </source>
</reference>
<feature type="compositionally biased region" description="Low complexity" evidence="1">
    <location>
        <begin position="117"/>
        <end position="126"/>
    </location>
</feature>
<keyword evidence="2" id="KW-0472">Membrane</keyword>
<reference evidence="3" key="2">
    <citation type="submission" date="2010-05" db="EMBL/GenBank/DDBJ databases">
        <title>The Genome Sequence of Magnaporthe poae strain ATCC 64411.</title>
        <authorList>
            <consortium name="The Broad Institute Genome Sequencing Platform"/>
            <consortium name="Broad Institute Genome Sequencing Center for Infectious Disease"/>
            <person name="Ma L.-J."/>
            <person name="Dead R."/>
            <person name="Young S."/>
            <person name="Zeng Q."/>
            <person name="Koehrsen M."/>
            <person name="Alvarado L."/>
            <person name="Berlin A."/>
            <person name="Chapman S.B."/>
            <person name="Chen Z."/>
            <person name="Freedman E."/>
            <person name="Gellesch M."/>
            <person name="Goldberg J."/>
            <person name="Griggs A."/>
            <person name="Gujja S."/>
            <person name="Heilman E.R."/>
            <person name="Heiman D."/>
            <person name="Hepburn T."/>
            <person name="Howarth C."/>
            <person name="Jen D."/>
            <person name="Larson L."/>
            <person name="Mehta T."/>
            <person name="Neiman D."/>
            <person name="Pearson M."/>
            <person name="Roberts A."/>
            <person name="Saif S."/>
            <person name="Shea T."/>
            <person name="Shenoy N."/>
            <person name="Sisk P."/>
            <person name="Stolte C."/>
            <person name="Sykes S."/>
            <person name="Walk T."/>
            <person name="White J."/>
            <person name="Yandava C."/>
            <person name="Haas B."/>
            <person name="Nusbaum C."/>
            <person name="Birren B."/>
        </authorList>
    </citation>
    <scope>NUCLEOTIDE SEQUENCE</scope>
    <source>
        <strain evidence="3">ATCC 64411</strain>
    </source>
</reference>
<reference evidence="4" key="4">
    <citation type="journal article" date="2015" name="G3 (Bethesda)">
        <title>Genome sequences of three phytopathogenic species of the Magnaporthaceae family of fungi.</title>
        <authorList>
            <person name="Okagaki L.H."/>
            <person name="Nunes C.C."/>
            <person name="Sailsbery J."/>
            <person name="Clay B."/>
            <person name="Brown D."/>
            <person name="John T."/>
            <person name="Oh Y."/>
            <person name="Young N."/>
            <person name="Fitzgerald M."/>
            <person name="Haas B.J."/>
            <person name="Zeng Q."/>
            <person name="Young S."/>
            <person name="Adiconis X."/>
            <person name="Fan L."/>
            <person name="Levin J.Z."/>
            <person name="Mitchell T.K."/>
            <person name="Okubara P.A."/>
            <person name="Farman M.L."/>
            <person name="Kohn L.M."/>
            <person name="Birren B."/>
            <person name="Ma L.-J."/>
            <person name="Dean R.A."/>
        </authorList>
    </citation>
    <scope>NUCLEOTIDE SEQUENCE</scope>
    <source>
        <strain evidence="4">ATCC 64411 / 73-15</strain>
    </source>
</reference>
<name>A0A0C4E2W7_MAGP6</name>
<sequence length="303" mass="33034">MHVKDPSSPAPAWAEEPRPVLILQCIAFNFALPILYIALPHTTRPWLYRARLVVAAAVAVHNVVMARRSVATNVAVAYAIGLFASWSTIWAFAALVFLRPQFDAERVERRPRPPRPSSSSSSCSSPVLGRRVSGGIMVAPSPVFDLVSSPTAAYTSALDSSSPTGMSNGHGHPSNGHACNGNGSNGYTAAANGASPVLKSRRRKSVRFVVPPDDDVARGLIEDEYFWQAFPADAPFGTRLGWAFDYYMAWRGAGESTPVLMFWKLCTRSQTHAFRIIRLELGHILPSQIRPSCRTPFWGAGQN</sequence>
<feature type="region of interest" description="Disordered" evidence="1">
    <location>
        <begin position="108"/>
        <end position="128"/>
    </location>
</feature>
<dbReference type="eggNOG" id="ENOG502SAIV">
    <property type="taxonomic scope" value="Eukaryota"/>
</dbReference>
<proteinExistence type="predicted"/>
<feature type="compositionally biased region" description="Polar residues" evidence="1">
    <location>
        <begin position="158"/>
        <end position="167"/>
    </location>
</feature>
<reference evidence="5" key="1">
    <citation type="submission" date="2010-05" db="EMBL/GenBank/DDBJ databases">
        <title>The genome sequence of Magnaporthe poae strain ATCC 64411.</title>
        <authorList>
            <person name="Ma L.-J."/>
            <person name="Dead R."/>
            <person name="Young S."/>
            <person name="Zeng Q."/>
            <person name="Koehrsen M."/>
            <person name="Alvarado L."/>
            <person name="Berlin A."/>
            <person name="Chapman S.B."/>
            <person name="Chen Z."/>
            <person name="Freedman E."/>
            <person name="Gellesch M."/>
            <person name="Goldberg J."/>
            <person name="Griggs A."/>
            <person name="Gujja S."/>
            <person name="Heilman E.R."/>
            <person name="Heiman D."/>
            <person name="Hepburn T."/>
            <person name="Howarth C."/>
            <person name="Jen D."/>
            <person name="Larson L."/>
            <person name="Mehta T."/>
            <person name="Neiman D."/>
            <person name="Pearson M."/>
            <person name="Roberts A."/>
            <person name="Saif S."/>
            <person name="Shea T."/>
            <person name="Shenoy N."/>
            <person name="Sisk P."/>
            <person name="Stolte C."/>
            <person name="Sykes S."/>
            <person name="Walk T."/>
            <person name="White J."/>
            <person name="Yandava C."/>
            <person name="Haas B."/>
            <person name="Nusbaum C."/>
            <person name="Birren B."/>
        </authorList>
    </citation>
    <scope>NUCLEOTIDE SEQUENCE [LARGE SCALE GENOMIC DNA]</scope>
    <source>
        <strain evidence="5">ATCC 64411 / 73-15</strain>
    </source>
</reference>
<protein>
    <submittedName>
        <fullName evidence="3 4">Uncharacterized protein</fullName>
    </submittedName>
</protein>
<organism evidence="4 5">
    <name type="scientific">Magnaporthiopsis poae (strain ATCC 64411 / 73-15)</name>
    <name type="common">Kentucky bluegrass fungus</name>
    <name type="synonym">Magnaporthe poae</name>
    <dbReference type="NCBI Taxonomy" id="644358"/>
    <lineage>
        <taxon>Eukaryota</taxon>
        <taxon>Fungi</taxon>
        <taxon>Dikarya</taxon>
        <taxon>Ascomycota</taxon>
        <taxon>Pezizomycotina</taxon>
        <taxon>Sordariomycetes</taxon>
        <taxon>Sordariomycetidae</taxon>
        <taxon>Magnaporthales</taxon>
        <taxon>Magnaporthaceae</taxon>
        <taxon>Magnaporthiopsis</taxon>
    </lineage>
</organism>
<dbReference type="Proteomes" id="UP000011715">
    <property type="component" value="Unassembled WGS sequence"/>
</dbReference>
<evidence type="ECO:0000313" key="4">
    <source>
        <dbReference type="EnsemblFungi" id="MAPG_06759T0"/>
    </source>
</evidence>
<accession>A0A0C4E2W7</accession>
<evidence type="ECO:0000256" key="2">
    <source>
        <dbReference type="SAM" id="Phobius"/>
    </source>
</evidence>
<feature type="transmembrane region" description="Helical" evidence="2">
    <location>
        <begin position="20"/>
        <end position="39"/>
    </location>
</feature>
<dbReference type="EMBL" id="GL876970">
    <property type="protein sequence ID" value="KLU87766.1"/>
    <property type="molecule type" value="Genomic_DNA"/>
</dbReference>
<reference evidence="3" key="3">
    <citation type="submission" date="2011-03" db="EMBL/GenBank/DDBJ databases">
        <title>Annotation of Magnaporthe poae ATCC 64411.</title>
        <authorList>
            <person name="Ma L.-J."/>
            <person name="Dead R."/>
            <person name="Young S.K."/>
            <person name="Zeng Q."/>
            <person name="Gargeya S."/>
            <person name="Fitzgerald M."/>
            <person name="Haas B."/>
            <person name="Abouelleil A."/>
            <person name="Alvarado L."/>
            <person name="Arachchi H.M."/>
            <person name="Berlin A."/>
            <person name="Brown A."/>
            <person name="Chapman S.B."/>
            <person name="Chen Z."/>
            <person name="Dunbar C."/>
            <person name="Freedman E."/>
            <person name="Gearin G."/>
            <person name="Gellesch M."/>
            <person name="Goldberg J."/>
            <person name="Griggs A."/>
            <person name="Gujja S."/>
            <person name="Heiman D."/>
            <person name="Howarth C."/>
            <person name="Larson L."/>
            <person name="Lui A."/>
            <person name="MacDonald P.J.P."/>
            <person name="Mehta T."/>
            <person name="Montmayeur A."/>
            <person name="Murphy C."/>
            <person name="Neiman D."/>
            <person name="Pearson M."/>
            <person name="Priest M."/>
            <person name="Roberts A."/>
            <person name="Saif S."/>
            <person name="Shea T."/>
            <person name="Shenoy N."/>
            <person name="Sisk P."/>
            <person name="Stolte C."/>
            <person name="Sykes S."/>
            <person name="Yandava C."/>
            <person name="Wortman J."/>
            <person name="Nusbaum C."/>
            <person name="Birren B."/>
        </authorList>
    </citation>
    <scope>NUCLEOTIDE SEQUENCE</scope>
    <source>
        <strain evidence="3">ATCC 64411</strain>
    </source>
</reference>